<feature type="chain" id="PRO_5040469720" evidence="1">
    <location>
        <begin position="21"/>
        <end position="171"/>
    </location>
</feature>
<feature type="signal peptide" evidence="1">
    <location>
        <begin position="1"/>
        <end position="20"/>
    </location>
</feature>
<keyword evidence="3" id="KW-1185">Reference proteome</keyword>
<name>A0A9P9EX39_9HYPO</name>
<comment type="caution">
    <text evidence="2">The sequence shown here is derived from an EMBL/GenBank/DDBJ whole genome shotgun (WGS) entry which is preliminary data.</text>
</comment>
<dbReference type="OrthoDB" id="5064719at2759"/>
<evidence type="ECO:0000313" key="2">
    <source>
        <dbReference type="EMBL" id="KAH7146602.1"/>
    </source>
</evidence>
<proteinExistence type="predicted"/>
<evidence type="ECO:0000313" key="3">
    <source>
        <dbReference type="Proteomes" id="UP000717696"/>
    </source>
</evidence>
<reference evidence="2" key="1">
    <citation type="journal article" date="2021" name="Nat. Commun.">
        <title>Genetic determinants of endophytism in the Arabidopsis root mycobiome.</title>
        <authorList>
            <person name="Mesny F."/>
            <person name="Miyauchi S."/>
            <person name="Thiergart T."/>
            <person name="Pickel B."/>
            <person name="Atanasova L."/>
            <person name="Karlsson M."/>
            <person name="Huettel B."/>
            <person name="Barry K.W."/>
            <person name="Haridas S."/>
            <person name="Chen C."/>
            <person name="Bauer D."/>
            <person name="Andreopoulos W."/>
            <person name="Pangilinan J."/>
            <person name="LaButti K."/>
            <person name="Riley R."/>
            <person name="Lipzen A."/>
            <person name="Clum A."/>
            <person name="Drula E."/>
            <person name="Henrissat B."/>
            <person name="Kohler A."/>
            <person name="Grigoriev I.V."/>
            <person name="Martin F.M."/>
            <person name="Hacquard S."/>
        </authorList>
    </citation>
    <scope>NUCLEOTIDE SEQUENCE</scope>
    <source>
        <strain evidence="2">MPI-CAGE-AT-0021</strain>
    </source>
</reference>
<sequence>MYFPALIVTTLAVLMGSTDAWTVDILEHHAQCNPSEGTRIRHIYSRTQQCLTFGDDWSRVSTECTEFRWTNGRPDGPGGCTTDDTAEFDKLRPSAIRWDRRDSGRETKCTFYLGRDCQAEVPPNSGPNQVCIDEFFNNNNVPEPNPMRIQSFRCTDPEMNEDKLADGIPGR</sequence>
<dbReference type="Proteomes" id="UP000717696">
    <property type="component" value="Unassembled WGS sequence"/>
</dbReference>
<gene>
    <name evidence="2" type="ORF">B0J13DRAFT_552339</name>
</gene>
<dbReference type="AlphaFoldDB" id="A0A9P9EX39"/>
<accession>A0A9P9EX39</accession>
<organism evidence="2 3">
    <name type="scientific">Dactylonectria estremocensis</name>
    <dbReference type="NCBI Taxonomy" id="1079267"/>
    <lineage>
        <taxon>Eukaryota</taxon>
        <taxon>Fungi</taxon>
        <taxon>Dikarya</taxon>
        <taxon>Ascomycota</taxon>
        <taxon>Pezizomycotina</taxon>
        <taxon>Sordariomycetes</taxon>
        <taxon>Hypocreomycetidae</taxon>
        <taxon>Hypocreales</taxon>
        <taxon>Nectriaceae</taxon>
        <taxon>Dactylonectria</taxon>
    </lineage>
</organism>
<evidence type="ECO:0000256" key="1">
    <source>
        <dbReference type="SAM" id="SignalP"/>
    </source>
</evidence>
<dbReference type="EMBL" id="JAGMUU010000008">
    <property type="protein sequence ID" value="KAH7146602.1"/>
    <property type="molecule type" value="Genomic_DNA"/>
</dbReference>
<protein>
    <submittedName>
        <fullName evidence="2">Uncharacterized protein</fullName>
    </submittedName>
</protein>
<keyword evidence="1" id="KW-0732">Signal</keyword>